<evidence type="ECO:0000313" key="3">
    <source>
        <dbReference type="Proteomes" id="UP000706124"/>
    </source>
</evidence>
<sequence length="71" mass="7246">MEDSIGVDVAGQDGDDADHGNGGDGDGEDDGNGDNGAEEDDAAVTKAWKIECLHSNQSRSKYGGYGGSVTR</sequence>
<feature type="non-terminal residue" evidence="2">
    <location>
        <position position="71"/>
    </location>
</feature>
<organism evidence="2 3">
    <name type="scientific">Claviceps pazoutovae</name>
    <dbReference type="NCBI Taxonomy" id="1649127"/>
    <lineage>
        <taxon>Eukaryota</taxon>
        <taxon>Fungi</taxon>
        <taxon>Dikarya</taxon>
        <taxon>Ascomycota</taxon>
        <taxon>Pezizomycotina</taxon>
        <taxon>Sordariomycetes</taxon>
        <taxon>Hypocreomycetidae</taxon>
        <taxon>Hypocreales</taxon>
        <taxon>Clavicipitaceae</taxon>
        <taxon>Claviceps</taxon>
    </lineage>
</organism>
<accession>A0A9P7MG04</accession>
<name>A0A9P7MG04_9HYPO</name>
<feature type="compositionally biased region" description="Low complexity" evidence="1">
    <location>
        <begin position="1"/>
        <end position="12"/>
    </location>
</feature>
<evidence type="ECO:0000256" key="1">
    <source>
        <dbReference type="SAM" id="MobiDB-lite"/>
    </source>
</evidence>
<comment type="caution">
    <text evidence="2">The sequence shown here is derived from an EMBL/GenBank/DDBJ whole genome shotgun (WGS) entry which is preliminary data.</text>
</comment>
<dbReference type="Proteomes" id="UP000706124">
    <property type="component" value="Unassembled WGS sequence"/>
</dbReference>
<keyword evidence="3" id="KW-1185">Reference proteome</keyword>
<proteinExistence type="predicted"/>
<gene>
    <name evidence="2" type="ORF">E4U60_007363</name>
</gene>
<feature type="region of interest" description="Disordered" evidence="1">
    <location>
        <begin position="1"/>
        <end position="43"/>
    </location>
</feature>
<protein>
    <submittedName>
        <fullName evidence="2">Uncharacterized protein</fullName>
    </submittedName>
</protein>
<dbReference type="AlphaFoldDB" id="A0A9P7MG04"/>
<feature type="compositionally biased region" description="Acidic residues" evidence="1">
    <location>
        <begin position="25"/>
        <end position="42"/>
    </location>
</feature>
<reference evidence="2 3" key="1">
    <citation type="journal article" date="2020" name="bioRxiv">
        <title>Whole genome comparisons of ergot fungi reveals the divergence and evolution of species within the genus Claviceps are the result of varying mechanisms driving genome evolution and host range expansion.</title>
        <authorList>
            <person name="Wyka S.A."/>
            <person name="Mondo S.J."/>
            <person name="Liu M."/>
            <person name="Dettman J."/>
            <person name="Nalam V."/>
            <person name="Broders K.D."/>
        </authorList>
    </citation>
    <scope>NUCLEOTIDE SEQUENCE [LARGE SCALE GENOMIC DNA]</scope>
    <source>
        <strain evidence="2 3">CCC 1485</strain>
    </source>
</reference>
<dbReference type="EMBL" id="SRPO01000082">
    <property type="protein sequence ID" value="KAG5942327.1"/>
    <property type="molecule type" value="Genomic_DNA"/>
</dbReference>
<evidence type="ECO:0000313" key="2">
    <source>
        <dbReference type="EMBL" id="KAG5942327.1"/>
    </source>
</evidence>